<accession>A0A2P7QIB2</accession>
<name>A0A2P7QIB2_9SPHN</name>
<sequence>MTIRSPMVFIALTVLVLAPAAEAQFIPGTSPMDMSVQSRALTSSVINRNALRGTARSSTDRRSQSTGRRAAGIPSETLSDARFPFEASPALRKQVISEFVDRVRSMGPEAARAVETELSSAAFHQSFANTMRANGLAADDAADVLTVYLIVGWEIVRGTDADPTALRAVRRQVAGQMAGNAALRDPTTRARFAEELKIIAALLGGSAENAKREGNGTQFVARVAAHYQRAMNRDFRAMRLTAQGFSDG</sequence>
<evidence type="ECO:0008006" key="5">
    <source>
        <dbReference type="Google" id="ProtNLM"/>
    </source>
</evidence>
<evidence type="ECO:0000256" key="2">
    <source>
        <dbReference type="SAM" id="SignalP"/>
    </source>
</evidence>
<dbReference type="InterPro" id="IPR046505">
    <property type="entry name" value="DUF6683"/>
</dbReference>
<dbReference type="RefSeq" id="WP_106515159.1">
    <property type="nucleotide sequence ID" value="NZ_PXYI01000008.1"/>
</dbReference>
<proteinExistence type="predicted"/>
<reference evidence="3 4" key="1">
    <citation type="submission" date="2018-03" db="EMBL/GenBank/DDBJ databases">
        <title>The draft genome of Sphingosinicella sp. GL-C-18.</title>
        <authorList>
            <person name="Liu L."/>
            <person name="Li L."/>
            <person name="Liang L."/>
            <person name="Zhang X."/>
            <person name="Wang T."/>
        </authorList>
    </citation>
    <scope>NUCLEOTIDE SEQUENCE [LARGE SCALE GENOMIC DNA]</scope>
    <source>
        <strain evidence="3 4">GL-C-18</strain>
    </source>
</reference>
<dbReference type="Pfam" id="PF20388">
    <property type="entry name" value="DUF6683"/>
    <property type="match status" value="1"/>
</dbReference>
<evidence type="ECO:0000256" key="1">
    <source>
        <dbReference type="SAM" id="MobiDB-lite"/>
    </source>
</evidence>
<dbReference type="OrthoDB" id="7579174at2"/>
<dbReference type="Proteomes" id="UP000241167">
    <property type="component" value="Unassembled WGS sequence"/>
</dbReference>
<organism evidence="3 4">
    <name type="scientific">Allosphingosinicella deserti</name>
    <dbReference type="NCBI Taxonomy" id="2116704"/>
    <lineage>
        <taxon>Bacteria</taxon>
        <taxon>Pseudomonadati</taxon>
        <taxon>Pseudomonadota</taxon>
        <taxon>Alphaproteobacteria</taxon>
        <taxon>Sphingomonadales</taxon>
        <taxon>Sphingomonadaceae</taxon>
        <taxon>Allosphingosinicella</taxon>
    </lineage>
</organism>
<gene>
    <name evidence="3" type="ORF">C7I55_21910</name>
</gene>
<keyword evidence="4" id="KW-1185">Reference proteome</keyword>
<dbReference type="EMBL" id="PXYI01000008">
    <property type="protein sequence ID" value="PSJ37714.1"/>
    <property type="molecule type" value="Genomic_DNA"/>
</dbReference>
<protein>
    <recommendedName>
        <fullName evidence="5">DUF2059 domain-containing protein</fullName>
    </recommendedName>
</protein>
<comment type="caution">
    <text evidence="3">The sequence shown here is derived from an EMBL/GenBank/DDBJ whole genome shotgun (WGS) entry which is preliminary data.</text>
</comment>
<feature type="chain" id="PRO_5015127823" description="DUF2059 domain-containing protein" evidence="2">
    <location>
        <begin position="24"/>
        <end position="248"/>
    </location>
</feature>
<keyword evidence="2" id="KW-0732">Signal</keyword>
<evidence type="ECO:0000313" key="3">
    <source>
        <dbReference type="EMBL" id="PSJ37714.1"/>
    </source>
</evidence>
<feature type="signal peptide" evidence="2">
    <location>
        <begin position="1"/>
        <end position="23"/>
    </location>
</feature>
<feature type="region of interest" description="Disordered" evidence="1">
    <location>
        <begin position="51"/>
        <end position="73"/>
    </location>
</feature>
<dbReference type="AlphaFoldDB" id="A0A2P7QIB2"/>
<evidence type="ECO:0000313" key="4">
    <source>
        <dbReference type="Proteomes" id="UP000241167"/>
    </source>
</evidence>